<comment type="similarity">
    <text evidence="5">Belongs to the DEAD box helicase family.</text>
</comment>
<keyword evidence="5" id="KW-0347">Helicase</keyword>
<keyword evidence="2 5" id="KW-0378">Hydrolase</keyword>
<reference evidence="9 10" key="1">
    <citation type="submission" date="2014-04" db="EMBL/GenBank/DDBJ databases">
        <authorList>
            <consortium name="DOE Joint Genome Institute"/>
            <person name="Kuo A."/>
            <person name="Gay G."/>
            <person name="Dore J."/>
            <person name="Kohler A."/>
            <person name="Nagy L.G."/>
            <person name="Floudas D."/>
            <person name="Copeland A."/>
            <person name="Barry K.W."/>
            <person name="Cichocki N."/>
            <person name="Veneault-Fourrey C."/>
            <person name="LaButti K."/>
            <person name="Lindquist E.A."/>
            <person name="Lipzen A."/>
            <person name="Lundell T."/>
            <person name="Morin E."/>
            <person name="Murat C."/>
            <person name="Sun H."/>
            <person name="Tunlid A."/>
            <person name="Henrissat B."/>
            <person name="Grigoriev I.V."/>
            <person name="Hibbett D.S."/>
            <person name="Martin F."/>
            <person name="Nordberg H.P."/>
            <person name="Cantor M.N."/>
            <person name="Hua S.X."/>
        </authorList>
    </citation>
    <scope>NUCLEOTIDE SEQUENCE [LARGE SCALE GENOMIC DNA]</scope>
    <source>
        <strain evidence="10">h7</strain>
    </source>
</reference>
<dbReference type="SUPFAM" id="SSF52540">
    <property type="entry name" value="P-loop containing nucleoside triphosphate hydrolases"/>
    <property type="match status" value="1"/>
</dbReference>
<dbReference type="InterPro" id="IPR011545">
    <property type="entry name" value="DEAD/DEAH_box_helicase_dom"/>
</dbReference>
<dbReference type="Gene3D" id="3.40.50.300">
    <property type="entry name" value="P-loop containing nucleotide triphosphate hydrolases"/>
    <property type="match status" value="2"/>
</dbReference>
<dbReference type="PROSITE" id="PS51192">
    <property type="entry name" value="HELICASE_ATP_BIND_1"/>
    <property type="match status" value="1"/>
</dbReference>
<dbReference type="SMART" id="SM00490">
    <property type="entry name" value="HELICc"/>
    <property type="match status" value="1"/>
</dbReference>
<dbReference type="CDD" id="cd18787">
    <property type="entry name" value="SF2_C_DEAD"/>
    <property type="match status" value="1"/>
</dbReference>
<feature type="region of interest" description="Disordered" evidence="6">
    <location>
        <begin position="552"/>
        <end position="575"/>
    </location>
</feature>
<dbReference type="SMART" id="SM00487">
    <property type="entry name" value="DEXDc"/>
    <property type="match status" value="1"/>
</dbReference>
<evidence type="ECO:0000256" key="3">
    <source>
        <dbReference type="ARBA" id="ARBA00022840"/>
    </source>
</evidence>
<dbReference type="GO" id="GO:0016787">
    <property type="term" value="F:hydrolase activity"/>
    <property type="evidence" value="ECO:0007669"/>
    <property type="project" value="UniProtKB-KW"/>
</dbReference>
<dbReference type="OrthoDB" id="193716at2759"/>
<evidence type="ECO:0000256" key="1">
    <source>
        <dbReference type="ARBA" id="ARBA00022741"/>
    </source>
</evidence>
<dbReference type="GO" id="GO:0003723">
    <property type="term" value="F:RNA binding"/>
    <property type="evidence" value="ECO:0007669"/>
    <property type="project" value="UniProtKB-UniRule"/>
</dbReference>
<protein>
    <recommendedName>
        <fullName evidence="5">ATP-dependent RNA helicase</fullName>
        <ecNumber evidence="5">3.6.4.13</ecNumber>
    </recommendedName>
</protein>
<dbReference type="InterPro" id="IPR014001">
    <property type="entry name" value="Helicase_ATP-bd"/>
</dbReference>
<proteinExistence type="inferred from homology"/>
<dbReference type="HOGENOM" id="CLU_003041_26_6_1"/>
<dbReference type="Proteomes" id="UP000053424">
    <property type="component" value="Unassembled WGS sequence"/>
</dbReference>
<comment type="domain">
    <text evidence="5">The Q motif is unique to and characteristic of the DEAD box family of RNA helicases and controls ATP binding and hydrolysis.</text>
</comment>
<evidence type="ECO:0000256" key="6">
    <source>
        <dbReference type="SAM" id="MobiDB-lite"/>
    </source>
</evidence>
<comment type="catalytic activity">
    <reaction evidence="5">
        <text>ATP + H2O = ADP + phosphate + H(+)</text>
        <dbReference type="Rhea" id="RHEA:13065"/>
        <dbReference type="ChEBI" id="CHEBI:15377"/>
        <dbReference type="ChEBI" id="CHEBI:15378"/>
        <dbReference type="ChEBI" id="CHEBI:30616"/>
        <dbReference type="ChEBI" id="CHEBI:43474"/>
        <dbReference type="ChEBI" id="CHEBI:456216"/>
        <dbReference type="EC" id="3.6.4.13"/>
    </reaction>
</comment>
<gene>
    <name evidence="9" type="ORF">M413DRAFT_77910</name>
</gene>
<feature type="compositionally biased region" description="Low complexity" evidence="6">
    <location>
        <begin position="644"/>
        <end position="656"/>
    </location>
</feature>
<evidence type="ECO:0000259" key="8">
    <source>
        <dbReference type="PROSITE" id="PS51194"/>
    </source>
</evidence>
<keyword evidence="4 5" id="KW-0694">RNA-binding</keyword>
<dbReference type="InterPro" id="IPR001650">
    <property type="entry name" value="Helicase_C-like"/>
</dbReference>
<comment type="function">
    <text evidence="5">RNA helicase.</text>
</comment>
<name>A0A0C3BX77_HEBCY</name>
<feature type="compositionally biased region" description="Low complexity" evidence="6">
    <location>
        <begin position="713"/>
        <end position="729"/>
    </location>
</feature>
<keyword evidence="10" id="KW-1185">Reference proteome</keyword>
<keyword evidence="3 5" id="KW-0067">ATP-binding</keyword>
<dbReference type="Pfam" id="PF00270">
    <property type="entry name" value="DEAD"/>
    <property type="match status" value="1"/>
</dbReference>
<evidence type="ECO:0000256" key="2">
    <source>
        <dbReference type="ARBA" id="ARBA00022801"/>
    </source>
</evidence>
<accession>A0A0C3BX77</accession>
<organism evidence="9 10">
    <name type="scientific">Hebeloma cylindrosporum</name>
    <dbReference type="NCBI Taxonomy" id="76867"/>
    <lineage>
        <taxon>Eukaryota</taxon>
        <taxon>Fungi</taxon>
        <taxon>Dikarya</taxon>
        <taxon>Basidiomycota</taxon>
        <taxon>Agaricomycotina</taxon>
        <taxon>Agaricomycetes</taxon>
        <taxon>Agaricomycetidae</taxon>
        <taxon>Agaricales</taxon>
        <taxon>Agaricineae</taxon>
        <taxon>Hymenogastraceae</taxon>
        <taxon>Hebeloma</taxon>
    </lineage>
</organism>
<dbReference type="GO" id="GO:0005524">
    <property type="term" value="F:ATP binding"/>
    <property type="evidence" value="ECO:0007669"/>
    <property type="project" value="UniProtKB-UniRule"/>
</dbReference>
<evidence type="ECO:0000313" key="10">
    <source>
        <dbReference type="Proteomes" id="UP000053424"/>
    </source>
</evidence>
<dbReference type="Pfam" id="PF00271">
    <property type="entry name" value="Helicase_C"/>
    <property type="match status" value="1"/>
</dbReference>
<dbReference type="EMBL" id="KN831803">
    <property type="protein sequence ID" value="KIM36634.1"/>
    <property type="molecule type" value="Genomic_DNA"/>
</dbReference>
<evidence type="ECO:0000256" key="5">
    <source>
        <dbReference type="RuleBase" id="RU365068"/>
    </source>
</evidence>
<dbReference type="STRING" id="686832.A0A0C3BX77"/>
<dbReference type="PROSITE" id="PS51194">
    <property type="entry name" value="HELICASE_CTER"/>
    <property type="match status" value="1"/>
</dbReference>
<sequence>MLLVRNASTAAARAHIPVEKYKSLDDSVHFNTISDTIHPHTFKAITVRPFQHTHMSIVQAQIFPLLPELALRSPTPPDLLVKAKTGTGKTMAFLVPAIEARANAIKEHVQQSLKDSGLSGSREEVSIERAYAKHNVGTLVISPTRELATQIAVEATNLTSHHPGYQVQLLLGGESKHMQMRSWTGRKDIVVATPGRLLDLIKTEPSVLEAIQNTRTLVLDEADTLLDLGFQEDIQRIIKYLPPNSQRQTFLFSATVSPKVQEVARAAMSPGHKFINCVLESDTDTHAHIDQYHTVLSSGADLLPHVLRLIAHDQLLSAKEGRKSKVVVFLNTTKMVQLFSELMKGTTGTLPFKGARKTTVYEMHSQRTMSSRTRVSAEFRNDTNVNKGAVLVTSDVSARGVDYPGVTRVIQVGVPSSGDVYTHRVGRTGRAGRAGRGDLVLMSWEMGFVRRELADVGLKPLKVDNLKEEIVELIEEAKGASIDTVSAEVARDLAASDLDATSGALTSTLGFYLGRLSQIGCRSEDMVNGMQSCFQQMCGLTEPLRISRRMMEMLGGGGGSPRTQSRSGGFGSSSRGGGYGGGGYGSGGYGSGGYGSGGSRGGYGSVGSRSGNDRNTRGSWADGRASRGGRSSFGSRREGGGYGSSSSFGGASSSYGKPSFASYDKPSFSTFDNPSSYGSSRAGRSFDKPAFGSSRGGGGGGRSSAYTPRSREGGSSYSPGGYGAASRSGFGVGSPGIKKRSWDDDE</sequence>
<evidence type="ECO:0000256" key="4">
    <source>
        <dbReference type="ARBA" id="ARBA00022884"/>
    </source>
</evidence>
<feature type="domain" description="Helicase ATP-binding" evidence="7">
    <location>
        <begin position="70"/>
        <end position="274"/>
    </location>
</feature>
<evidence type="ECO:0000313" key="9">
    <source>
        <dbReference type="EMBL" id="KIM36634.1"/>
    </source>
</evidence>
<feature type="compositionally biased region" description="Polar residues" evidence="6">
    <location>
        <begin position="667"/>
        <end position="679"/>
    </location>
</feature>
<dbReference type="EC" id="3.6.4.13" evidence="5"/>
<dbReference type="PANTHER" id="PTHR24031">
    <property type="entry name" value="RNA HELICASE"/>
    <property type="match status" value="1"/>
</dbReference>
<dbReference type="GO" id="GO:0003724">
    <property type="term" value="F:RNA helicase activity"/>
    <property type="evidence" value="ECO:0007669"/>
    <property type="project" value="UniProtKB-EC"/>
</dbReference>
<feature type="domain" description="Helicase C-terminal" evidence="8">
    <location>
        <begin position="311"/>
        <end position="474"/>
    </location>
</feature>
<dbReference type="InterPro" id="IPR027417">
    <property type="entry name" value="P-loop_NTPase"/>
</dbReference>
<feature type="region of interest" description="Disordered" evidence="6">
    <location>
        <begin position="602"/>
        <end position="746"/>
    </location>
</feature>
<reference evidence="10" key="2">
    <citation type="submission" date="2015-01" db="EMBL/GenBank/DDBJ databases">
        <title>Evolutionary Origins and Diversification of the Mycorrhizal Mutualists.</title>
        <authorList>
            <consortium name="DOE Joint Genome Institute"/>
            <consortium name="Mycorrhizal Genomics Consortium"/>
            <person name="Kohler A."/>
            <person name="Kuo A."/>
            <person name="Nagy L.G."/>
            <person name="Floudas D."/>
            <person name="Copeland A."/>
            <person name="Barry K.W."/>
            <person name="Cichocki N."/>
            <person name="Veneault-Fourrey C."/>
            <person name="LaButti K."/>
            <person name="Lindquist E.A."/>
            <person name="Lipzen A."/>
            <person name="Lundell T."/>
            <person name="Morin E."/>
            <person name="Murat C."/>
            <person name="Riley R."/>
            <person name="Ohm R."/>
            <person name="Sun H."/>
            <person name="Tunlid A."/>
            <person name="Henrissat B."/>
            <person name="Grigoriev I.V."/>
            <person name="Hibbett D.S."/>
            <person name="Martin F."/>
        </authorList>
    </citation>
    <scope>NUCLEOTIDE SEQUENCE [LARGE SCALE GENOMIC DNA]</scope>
    <source>
        <strain evidence="10">h7</strain>
    </source>
</reference>
<keyword evidence="1 5" id="KW-0547">Nucleotide-binding</keyword>
<evidence type="ECO:0000259" key="7">
    <source>
        <dbReference type="PROSITE" id="PS51192"/>
    </source>
</evidence>
<dbReference type="AlphaFoldDB" id="A0A0C3BX77"/>